<proteinExistence type="predicted"/>
<feature type="compositionally biased region" description="Gly residues" evidence="1">
    <location>
        <begin position="176"/>
        <end position="186"/>
    </location>
</feature>
<comment type="caution">
    <text evidence="3">The sequence shown here is derived from an EMBL/GenBank/DDBJ whole genome shotgun (WGS) entry which is preliminary data.</text>
</comment>
<feature type="compositionally biased region" description="Gly residues" evidence="1">
    <location>
        <begin position="214"/>
        <end position="229"/>
    </location>
</feature>
<feature type="region of interest" description="Disordered" evidence="1">
    <location>
        <begin position="176"/>
        <end position="293"/>
    </location>
</feature>
<evidence type="ECO:0000313" key="4">
    <source>
        <dbReference type="Proteomes" id="UP000655868"/>
    </source>
</evidence>
<feature type="transmembrane region" description="Helical" evidence="2">
    <location>
        <begin position="129"/>
        <end position="154"/>
    </location>
</feature>
<accession>A0A934NSB6</accession>
<dbReference type="EMBL" id="JAEMNV010000005">
    <property type="protein sequence ID" value="MBJ8340571.1"/>
    <property type="molecule type" value="Genomic_DNA"/>
</dbReference>
<feature type="compositionally biased region" description="Low complexity" evidence="1">
    <location>
        <begin position="12"/>
        <end position="22"/>
    </location>
</feature>
<feature type="compositionally biased region" description="Polar residues" evidence="1">
    <location>
        <begin position="283"/>
        <end position="293"/>
    </location>
</feature>
<gene>
    <name evidence="3" type="ORF">JGU71_16900</name>
</gene>
<feature type="compositionally biased region" description="Low complexity" evidence="1">
    <location>
        <begin position="200"/>
        <end position="213"/>
    </location>
</feature>
<dbReference type="Proteomes" id="UP000655868">
    <property type="component" value="Unassembled WGS sequence"/>
</dbReference>
<keyword evidence="2" id="KW-0812">Transmembrane</keyword>
<evidence type="ECO:0000256" key="2">
    <source>
        <dbReference type="SAM" id="Phobius"/>
    </source>
</evidence>
<keyword evidence="2" id="KW-1133">Transmembrane helix</keyword>
<organism evidence="3 4">
    <name type="scientific">Antrihabitans stalagmiti</name>
    <dbReference type="NCBI Taxonomy" id="2799499"/>
    <lineage>
        <taxon>Bacteria</taxon>
        <taxon>Bacillati</taxon>
        <taxon>Actinomycetota</taxon>
        <taxon>Actinomycetes</taxon>
        <taxon>Mycobacteriales</taxon>
        <taxon>Nocardiaceae</taxon>
        <taxon>Antrihabitans</taxon>
    </lineage>
</organism>
<name>A0A934NSB6_9NOCA</name>
<feature type="transmembrane region" description="Helical" evidence="2">
    <location>
        <begin position="75"/>
        <end position="92"/>
    </location>
</feature>
<dbReference type="AlphaFoldDB" id="A0A934NSB6"/>
<evidence type="ECO:0000313" key="3">
    <source>
        <dbReference type="EMBL" id="MBJ8340571.1"/>
    </source>
</evidence>
<keyword evidence="4" id="KW-1185">Reference proteome</keyword>
<feature type="compositionally biased region" description="Gly residues" evidence="1">
    <location>
        <begin position="1"/>
        <end position="10"/>
    </location>
</feature>
<feature type="region of interest" description="Disordered" evidence="1">
    <location>
        <begin position="1"/>
        <end position="22"/>
    </location>
</feature>
<feature type="transmembrane region" description="Helical" evidence="2">
    <location>
        <begin position="32"/>
        <end position="55"/>
    </location>
</feature>
<reference evidence="3" key="1">
    <citation type="submission" date="2020-12" db="EMBL/GenBank/DDBJ databases">
        <title>Antrihabitans popcorni sp. nov. and Antrihabitans auranticaus sp. nov., isolated from a larva cave.</title>
        <authorList>
            <person name="Lee S.D."/>
            <person name="Kim I.S."/>
        </authorList>
    </citation>
    <scope>NUCLEOTIDE SEQUENCE</scope>
    <source>
        <strain evidence="3">YC3-6</strain>
    </source>
</reference>
<sequence length="293" mass="29527">MSNPQGGSGYGQPAQPNPNATSATTAAKGLPWILTAVVAGLGVLNFLAGFAPYLAADFDGGESIKFFESQSGGSLIVALLLLGGLFAGLSLLPKQEWIAPAAAVSVTAFLTLLFQVFTVSDGVKVAFGGWIVLLLSLIQAGAAVAAFLFGAGIIKAPAPRPAPAFGGYGQQGYGQPGQTYGQGGYGQPQQQGYGQGQGYGQAQQSSYGAPAGYGQQGGPQGGQQPGPQGGQQSAPSAPQGQAAPTQQYQPPSAQQGQPGQQYGSQLNFGSAAPQHRAPDGGNDATQAFRNPNE</sequence>
<keyword evidence="2" id="KW-0472">Membrane</keyword>
<dbReference type="RefSeq" id="WP_199705452.1">
    <property type="nucleotide sequence ID" value="NZ_JAEMNV010000005.1"/>
</dbReference>
<dbReference type="InterPro" id="IPR035166">
    <property type="entry name" value="DUF5336"/>
</dbReference>
<feature type="transmembrane region" description="Helical" evidence="2">
    <location>
        <begin position="97"/>
        <end position="117"/>
    </location>
</feature>
<evidence type="ECO:0000256" key="1">
    <source>
        <dbReference type="SAM" id="MobiDB-lite"/>
    </source>
</evidence>
<feature type="compositionally biased region" description="Low complexity" evidence="1">
    <location>
        <begin position="230"/>
        <end position="265"/>
    </location>
</feature>
<dbReference type="Pfam" id="PF17270">
    <property type="entry name" value="DUF5336"/>
    <property type="match status" value="1"/>
</dbReference>
<protein>
    <submittedName>
        <fullName evidence="3">DUF5336 domain-containing protein</fullName>
    </submittedName>
</protein>